<evidence type="ECO:0000256" key="6">
    <source>
        <dbReference type="ARBA" id="ARBA00005159"/>
    </source>
</evidence>
<evidence type="ECO:0000256" key="8">
    <source>
        <dbReference type="ARBA" id="ARBA00012016"/>
    </source>
</evidence>
<evidence type="ECO:0000256" key="7">
    <source>
        <dbReference type="ARBA" id="ARBA00007490"/>
    </source>
</evidence>
<dbReference type="PANTHER" id="PTHR34848:SF1">
    <property type="entry name" value="BIFUNCTIONAL ADENOSYLCOBALAMIN BIOSYNTHESIS PROTEIN COBU"/>
    <property type="match status" value="1"/>
</dbReference>
<dbReference type="PANTHER" id="PTHR34848">
    <property type="match status" value="1"/>
</dbReference>
<dbReference type="Proteomes" id="UP001299546">
    <property type="component" value="Unassembled WGS sequence"/>
</dbReference>
<dbReference type="Pfam" id="PF02283">
    <property type="entry name" value="CobU"/>
    <property type="match status" value="2"/>
</dbReference>
<keyword evidence="14" id="KW-0067">ATP-binding</keyword>
<dbReference type="RefSeq" id="WP_066736083.1">
    <property type="nucleotide sequence ID" value="NZ_JAJCIQ010000002.1"/>
</dbReference>
<dbReference type="CDD" id="cd00544">
    <property type="entry name" value="CobU"/>
    <property type="match status" value="1"/>
</dbReference>
<keyword evidence="18" id="KW-0548">Nucleotidyltransferase</keyword>
<keyword evidence="15" id="KW-0342">GTP-binding</keyword>
<dbReference type="Gene3D" id="3.40.50.300">
    <property type="entry name" value="P-loop containing nucleotide triphosphate hydrolases"/>
    <property type="match status" value="2"/>
</dbReference>
<evidence type="ECO:0000256" key="1">
    <source>
        <dbReference type="ARBA" id="ARBA00000312"/>
    </source>
</evidence>
<accession>A0ABS8DER6</accession>
<evidence type="ECO:0000256" key="16">
    <source>
        <dbReference type="ARBA" id="ARBA00029570"/>
    </source>
</evidence>
<evidence type="ECO:0000256" key="11">
    <source>
        <dbReference type="ARBA" id="ARBA00022679"/>
    </source>
</evidence>
<sequence length="316" mass="34277">MIHLVTGGSGSGKSAYAEDWICSHCAGGGAMFYIATMIPWGEETKRKIQRHRGMRSEKGFTTIERYTDIKGLSETWESQTPGDCVLLECMSNLVANEMYQPEGAGEHTAEAVVEGIRFLEKRCSCLVIVSNEVFGECAEDSEEMRAYKRTLAQVNIGLAALAERVTEVVCGLPVSIEGSGAADAAKGGAGMKLIIGGATQGKRAYAERAYGVLCWADGGTCPLDAVFDCEGMYHFEALIRRWMEAGQDTETLAGEIYRRNPQIVIVSTEIGCGLVPVDGFLRAYREQVGRVCTELAAYASRVDRVVCGIASHLKEE</sequence>
<comment type="pathway">
    <text evidence="6">Cofactor biosynthesis; adenosylcobalamin biosynthesis; adenosylcobalamin from cob(II)yrinate a,c-diamide: step 5/7.</text>
</comment>
<comment type="pathway">
    <text evidence="5">Cofactor biosynthesis; adenosylcobalamin biosynthesis; adenosylcobalamin from cob(II)yrinate a,c-diamide: step 6/7.</text>
</comment>
<proteinExistence type="inferred from homology"/>
<dbReference type="InterPro" id="IPR003203">
    <property type="entry name" value="CobU/CobP"/>
</dbReference>
<evidence type="ECO:0000313" key="18">
    <source>
        <dbReference type="EMBL" id="MCB7386903.1"/>
    </source>
</evidence>
<comment type="function">
    <text evidence="4">Catalyzes ATP-dependent phosphorylation of adenosylcobinamide and addition of GMP to adenosylcobinamide phosphate.</text>
</comment>
<protein>
    <recommendedName>
        <fullName evidence="16">Adenosylcobinamide kinase</fullName>
        <ecNumber evidence="8">2.7.1.156</ecNumber>
        <ecNumber evidence="9">2.7.7.62</ecNumber>
    </recommendedName>
    <alternativeName>
        <fullName evidence="17">Adenosylcobinamide-phosphate guanylyltransferase</fullName>
    </alternativeName>
</protein>
<gene>
    <name evidence="18" type="ORF">LIZ65_06345</name>
</gene>
<dbReference type="InterPro" id="IPR027417">
    <property type="entry name" value="P-loop_NTPase"/>
</dbReference>
<evidence type="ECO:0000256" key="15">
    <source>
        <dbReference type="ARBA" id="ARBA00023134"/>
    </source>
</evidence>
<evidence type="ECO:0000256" key="9">
    <source>
        <dbReference type="ARBA" id="ARBA00012523"/>
    </source>
</evidence>
<organism evidence="18 19">
    <name type="scientific">Bariatricus massiliensis</name>
    <dbReference type="NCBI Taxonomy" id="1745713"/>
    <lineage>
        <taxon>Bacteria</taxon>
        <taxon>Bacillati</taxon>
        <taxon>Bacillota</taxon>
        <taxon>Clostridia</taxon>
        <taxon>Lachnospirales</taxon>
        <taxon>Lachnospiraceae</taxon>
        <taxon>Bariatricus</taxon>
    </lineage>
</organism>
<comment type="catalytic activity">
    <reaction evidence="2">
        <text>adenosylcob(III)inamide phosphate + GTP + H(+) = adenosylcob(III)inamide-GDP + diphosphate</text>
        <dbReference type="Rhea" id="RHEA:22712"/>
        <dbReference type="ChEBI" id="CHEBI:15378"/>
        <dbReference type="ChEBI" id="CHEBI:33019"/>
        <dbReference type="ChEBI" id="CHEBI:37565"/>
        <dbReference type="ChEBI" id="CHEBI:58502"/>
        <dbReference type="ChEBI" id="CHEBI:60487"/>
        <dbReference type="EC" id="2.7.7.62"/>
    </reaction>
</comment>
<comment type="catalytic activity">
    <reaction evidence="3">
        <text>adenosylcob(III)inamide + GTP = adenosylcob(III)inamide phosphate + GDP + H(+)</text>
        <dbReference type="Rhea" id="RHEA:15765"/>
        <dbReference type="ChEBI" id="CHEBI:2480"/>
        <dbReference type="ChEBI" id="CHEBI:15378"/>
        <dbReference type="ChEBI" id="CHEBI:37565"/>
        <dbReference type="ChEBI" id="CHEBI:58189"/>
        <dbReference type="ChEBI" id="CHEBI:58502"/>
        <dbReference type="EC" id="2.7.1.156"/>
    </reaction>
</comment>
<evidence type="ECO:0000256" key="14">
    <source>
        <dbReference type="ARBA" id="ARBA00022840"/>
    </source>
</evidence>
<keyword evidence="13 18" id="KW-0418">Kinase</keyword>
<dbReference type="EC" id="2.7.1.156" evidence="8"/>
<evidence type="ECO:0000256" key="17">
    <source>
        <dbReference type="ARBA" id="ARBA00030571"/>
    </source>
</evidence>
<comment type="similarity">
    <text evidence="7">Belongs to the CobU/CobP family.</text>
</comment>
<name>A0ABS8DER6_9FIRM</name>
<evidence type="ECO:0000256" key="10">
    <source>
        <dbReference type="ARBA" id="ARBA00022573"/>
    </source>
</evidence>
<evidence type="ECO:0000256" key="13">
    <source>
        <dbReference type="ARBA" id="ARBA00022777"/>
    </source>
</evidence>
<dbReference type="GO" id="GO:0016779">
    <property type="term" value="F:nucleotidyltransferase activity"/>
    <property type="evidence" value="ECO:0007669"/>
    <property type="project" value="UniProtKB-KW"/>
</dbReference>
<evidence type="ECO:0000256" key="5">
    <source>
        <dbReference type="ARBA" id="ARBA00004692"/>
    </source>
</evidence>
<comment type="catalytic activity">
    <reaction evidence="1">
        <text>adenosylcob(III)inamide + ATP = adenosylcob(III)inamide phosphate + ADP + H(+)</text>
        <dbReference type="Rhea" id="RHEA:15769"/>
        <dbReference type="ChEBI" id="CHEBI:2480"/>
        <dbReference type="ChEBI" id="CHEBI:15378"/>
        <dbReference type="ChEBI" id="CHEBI:30616"/>
        <dbReference type="ChEBI" id="CHEBI:58502"/>
        <dbReference type="ChEBI" id="CHEBI:456216"/>
        <dbReference type="EC" id="2.7.1.156"/>
    </reaction>
</comment>
<dbReference type="EMBL" id="JAJCIS010000002">
    <property type="protein sequence ID" value="MCB7386903.1"/>
    <property type="molecule type" value="Genomic_DNA"/>
</dbReference>
<dbReference type="SUPFAM" id="SSF52540">
    <property type="entry name" value="P-loop containing nucleoside triphosphate hydrolases"/>
    <property type="match status" value="2"/>
</dbReference>
<reference evidence="18 19" key="1">
    <citation type="submission" date="2021-10" db="EMBL/GenBank/DDBJ databases">
        <title>Collection of gut derived symbiotic bacterial strains cultured from healthy donors.</title>
        <authorList>
            <person name="Lin H."/>
            <person name="Littmann E."/>
            <person name="Kohout C."/>
            <person name="Pamer E.G."/>
        </authorList>
    </citation>
    <scope>NUCLEOTIDE SEQUENCE [LARGE SCALE GENOMIC DNA]</scope>
    <source>
        <strain evidence="18 19">DFI.1.165</strain>
    </source>
</reference>
<evidence type="ECO:0000256" key="3">
    <source>
        <dbReference type="ARBA" id="ARBA00001522"/>
    </source>
</evidence>
<evidence type="ECO:0000256" key="12">
    <source>
        <dbReference type="ARBA" id="ARBA00022741"/>
    </source>
</evidence>
<comment type="caution">
    <text evidence="18">The sequence shown here is derived from an EMBL/GenBank/DDBJ whole genome shotgun (WGS) entry which is preliminary data.</text>
</comment>
<dbReference type="EC" id="2.7.7.62" evidence="9"/>
<evidence type="ECO:0000313" key="19">
    <source>
        <dbReference type="Proteomes" id="UP001299546"/>
    </source>
</evidence>
<keyword evidence="12" id="KW-0547">Nucleotide-binding</keyword>
<keyword evidence="11" id="KW-0808">Transferase</keyword>
<keyword evidence="10" id="KW-0169">Cobalamin biosynthesis</keyword>
<evidence type="ECO:0000256" key="4">
    <source>
        <dbReference type="ARBA" id="ARBA00003889"/>
    </source>
</evidence>
<keyword evidence="19" id="KW-1185">Reference proteome</keyword>
<evidence type="ECO:0000256" key="2">
    <source>
        <dbReference type="ARBA" id="ARBA00000711"/>
    </source>
</evidence>
<dbReference type="GO" id="GO:0016301">
    <property type="term" value="F:kinase activity"/>
    <property type="evidence" value="ECO:0007669"/>
    <property type="project" value="UniProtKB-KW"/>
</dbReference>